<comment type="caution">
    <text evidence="2">The sequence shown here is derived from an EMBL/GenBank/DDBJ whole genome shotgun (WGS) entry which is preliminary data.</text>
</comment>
<gene>
    <name evidence="2" type="ORF">ACHAWU_006884</name>
</gene>
<evidence type="ECO:0000313" key="3">
    <source>
        <dbReference type="Proteomes" id="UP001530293"/>
    </source>
</evidence>
<dbReference type="InterPro" id="IPR008560">
    <property type="entry name" value="DUF842_euk"/>
</dbReference>
<reference evidence="2 3" key="1">
    <citation type="submission" date="2024-10" db="EMBL/GenBank/DDBJ databases">
        <title>Updated reference genomes for cyclostephanoid diatoms.</title>
        <authorList>
            <person name="Roberts W.R."/>
            <person name="Alverson A.J."/>
        </authorList>
    </citation>
    <scope>NUCLEOTIDE SEQUENCE [LARGE SCALE GENOMIC DNA]</scope>
    <source>
        <strain evidence="2 3">AJA232-27</strain>
    </source>
</reference>
<evidence type="ECO:0000313" key="2">
    <source>
        <dbReference type="EMBL" id="KAL3768783.1"/>
    </source>
</evidence>
<accession>A0ABD3MXY9</accession>
<protein>
    <recommendedName>
        <fullName evidence="4">Protein FAM136A</fullName>
    </recommendedName>
</protein>
<comment type="similarity">
    <text evidence="1">Belongs to the FAM136 family.</text>
</comment>
<evidence type="ECO:0008006" key="4">
    <source>
        <dbReference type="Google" id="ProtNLM"/>
    </source>
</evidence>
<dbReference type="Pfam" id="PF05811">
    <property type="entry name" value="DUF842"/>
    <property type="match status" value="1"/>
</dbReference>
<name>A0ABD3MXY9_9STRA</name>
<keyword evidence="3" id="KW-1185">Reference proteome</keyword>
<dbReference type="Proteomes" id="UP001530293">
    <property type="component" value="Unassembled WGS sequence"/>
</dbReference>
<dbReference type="EMBL" id="JALLBG020000062">
    <property type="protein sequence ID" value="KAL3768783.1"/>
    <property type="molecule type" value="Genomic_DNA"/>
</dbReference>
<evidence type="ECO:0000256" key="1">
    <source>
        <dbReference type="ARBA" id="ARBA00009952"/>
    </source>
</evidence>
<organism evidence="2 3">
    <name type="scientific">Discostella pseudostelligera</name>
    <dbReference type="NCBI Taxonomy" id="259834"/>
    <lineage>
        <taxon>Eukaryota</taxon>
        <taxon>Sar</taxon>
        <taxon>Stramenopiles</taxon>
        <taxon>Ochrophyta</taxon>
        <taxon>Bacillariophyta</taxon>
        <taxon>Coscinodiscophyceae</taxon>
        <taxon>Thalassiosirophycidae</taxon>
        <taxon>Stephanodiscales</taxon>
        <taxon>Stephanodiscaceae</taxon>
        <taxon>Discostella</taxon>
    </lineage>
</organism>
<dbReference type="PANTHER" id="PTHR21096:SF0">
    <property type="entry name" value="PROTEIN FAM136A"/>
    <property type="match status" value="1"/>
</dbReference>
<dbReference type="AlphaFoldDB" id="A0ABD3MXY9"/>
<sequence>MAGSDLQSRVGQLTAKIEGDLTSLVDEIERSKLRPMGRSMYSCIVSCYDKAGKNCAKEQIEQCSQQCQIPYQQAGAATQQEIANFQNRLNRSIMQCNDDAQGMVTPDMQHDARKMKKVEDSMLKCIEGVIDKSRGGLKPMKQRIESYIA</sequence>
<proteinExistence type="inferred from homology"/>
<dbReference type="PANTHER" id="PTHR21096">
    <property type="entry name" value="PROTEIN FAM136A"/>
    <property type="match status" value="1"/>
</dbReference>